<feature type="region of interest" description="Disordered" evidence="1">
    <location>
        <begin position="309"/>
        <end position="376"/>
    </location>
</feature>
<organism evidence="2 3">
    <name type="scientific">Candolleomyces eurysporus</name>
    <dbReference type="NCBI Taxonomy" id="2828524"/>
    <lineage>
        <taxon>Eukaryota</taxon>
        <taxon>Fungi</taxon>
        <taxon>Dikarya</taxon>
        <taxon>Basidiomycota</taxon>
        <taxon>Agaricomycotina</taxon>
        <taxon>Agaricomycetes</taxon>
        <taxon>Agaricomycetidae</taxon>
        <taxon>Agaricales</taxon>
        <taxon>Agaricineae</taxon>
        <taxon>Psathyrellaceae</taxon>
        <taxon>Candolleomyces</taxon>
    </lineage>
</organism>
<sequence length="583" mass="59961">MTLDDLAGLAAAAQQKADGSPFFAHMNLEHGGAVPFPASSSSSLAVAGKRAASQGGDNAADPDATPMPIKEEESGGDGERALRMVEGPRIHRPVSSLAALPPSSVQDLNWSSYLGLGTPGGGLGSGAYGGTSGGMGGLSGWTPGGNVAAYAASLAGLGEHNNSQFGAMPTGMTPAKEMDPKELREFWKQYLRTPLTGPETVTAEDSEKMLGADNSTTGTNNAGVSTPFRRPRVASMPSSNKTPVAGDRDRMYAAGLAPGDSSYHHRYQQQPSIGPTSSMRTTLHPREEASRKEDLASYEAAVLARKAPMNLSMNRLSTRRKGGSGNPTNASQLSKTSSAGQNMTTAVGRDRSMSEVSNASSTAGNPYGGSEQRPSSNAARELMILHHQSPYHRNAAGAGSDESTSGSGGASPASRASSLGVDVTMESLSRPTSSAGLDAAFGQGVSMQHPQRPVAKRLASSVLESDNPKAMKLDSAVSPEASGDVSMVSPPIALQPPPLGTLASLPPLSTQGLDGVGKGTNAMMAPPPPNSAPPQANQNSLVGLNLPRSGSGITLAERRRMATANMVGRGDYESKSRRMSDAL</sequence>
<protein>
    <submittedName>
        <fullName evidence="2">Uncharacterized protein</fullName>
    </submittedName>
</protein>
<proteinExistence type="predicted"/>
<dbReference type="Proteomes" id="UP001140091">
    <property type="component" value="Unassembled WGS sequence"/>
</dbReference>
<feature type="compositionally biased region" description="Basic and acidic residues" evidence="1">
    <location>
        <begin position="570"/>
        <end position="583"/>
    </location>
</feature>
<dbReference type="OrthoDB" id="6365676at2759"/>
<feature type="region of interest" description="Disordered" evidence="1">
    <location>
        <begin position="210"/>
        <end position="295"/>
    </location>
</feature>
<feature type="region of interest" description="Disordered" evidence="1">
    <location>
        <begin position="392"/>
        <end position="419"/>
    </location>
</feature>
<gene>
    <name evidence="2" type="ORF">H1R20_g2001</name>
</gene>
<feature type="compositionally biased region" description="Basic and acidic residues" evidence="1">
    <location>
        <begin position="69"/>
        <end position="78"/>
    </location>
</feature>
<comment type="caution">
    <text evidence="2">The sequence shown here is derived from an EMBL/GenBank/DDBJ whole genome shotgun (WGS) entry which is preliminary data.</text>
</comment>
<name>A0A9W8MN53_9AGAR</name>
<feature type="compositionally biased region" description="Polar residues" evidence="1">
    <location>
        <begin position="268"/>
        <end position="281"/>
    </location>
</feature>
<reference evidence="2" key="1">
    <citation type="submission" date="2022-06" db="EMBL/GenBank/DDBJ databases">
        <title>Genome Sequence of Candolleomyces eurysporus.</title>
        <authorList>
            <person name="Buettner E."/>
        </authorList>
    </citation>
    <scope>NUCLEOTIDE SEQUENCE</scope>
    <source>
        <strain evidence="2">VTCC 930004</strain>
    </source>
</reference>
<accession>A0A9W8MN53</accession>
<keyword evidence="3" id="KW-1185">Reference proteome</keyword>
<evidence type="ECO:0000313" key="2">
    <source>
        <dbReference type="EMBL" id="KAJ2935048.1"/>
    </source>
</evidence>
<feature type="non-terminal residue" evidence="2">
    <location>
        <position position="583"/>
    </location>
</feature>
<evidence type="ECO:0000256" key="1">
    <source>
        <dbReference type="SAM" id="MobiDB-lite"/>
    </source>
</evidence>
<evidence type="ECO:0000313" key="3">
    <source>
        <dbReference type="Proteomes" id="UP001140091"/>
    </source>
</evidence>
<feature type="compositionally biased region" description="Basic and acidic residues" evidence="1">
    <location>
        <begin position="284"/>
        <end position="295"/>
    </location>
</feature>
<feature type="compositionally biased region" description="Polar residues" evidence="1">
    <location>
        <begin position="326"/>
        <end position="345"/>
    </location>
</feature>
<feature type="region of interest" description="Disordered" evidence="1">
    <location>
        <begin position="35"/>
        <end position="78"/>
    </location>
</feature>
<dbReference type="AlphaFoldDB" id="A0A9W8MN53"/>
<dbReference type="EMBL" id="JANBPK010000706">
    <property type="protein sequence ID" value="KAJ2935048.1"/>
    <property type="molecule type" value="Genomic_DNA"/>
</dbReference>
<feature type="compositionally biased region" description="Polar residues" evidence="1">
    <location>
        <begin position="354"/>
        <end position="364"/>
    </location>
</feature>
<feature type="region of interest" description="Disordered" evidence="1">
    <location>
        <begin position="563"/>
        <end position="583"/>
    </location>
</feature>
<feature type="compositionally biased region" description="Polar residues" evidence="1">
    <location>
        <begin position="213"/>
        <end position="224"/>
    </location>
</feature>